<gene>
    <name evidence="1" type="ORF">CEXT_550761</name>
</gene>
<keyword evidence="2" id="KW-1185">Reference proteome</keyword>
<name>A0AAV4TVL4_CAEEX</name>
<organism evidence="1 2">
    <name type="scientific">Caerostris extrusa</name>
    <name type="common">Bark spider</name>
    <name type="synonym">Caerostris bankana</name>
    <dbReference type="NCBI Taxonomy" id="172846"/>
    <lineage>
        <taxon>Eukaryota</taxon>
        <taxon>Metazoa</taxon>
        <taxon>Ecdysozoa</taxon>
        <taxon>Arthropoda</taxon>
        <taxon>Chelicerata</taxon>
        <taxon>Arachnida</taxon>
        <taxon>Araneae</taxon>
        <taxon>Araneomorphae</taxon>
        <taxon>Entelegynae</taxon>
        <taxon>Araneoidea</taxon>
        <taxon>Araneidae</taxon>
        <taxon>Caerostris</taxon>
    </lineage>
</organism>
<accession>A0AAV4TVL4</accession>
<dbReference type="EMBL" id="BPLR01011909">
    <property type="protein sequence ID" value="GIY49875.1"/>
    <property type="molecule type" value="Genomic_DNA"/>
</dbReference>
<proteinExistence type="predicted"/>
<sequence length="161" mass="17840">MAEGKWSLIRGCPSIRPQSSLRAILRANAVKAEEEFFFRAFHRNIRHNASFAVIEKEKEIESCRTIFAWDAYVKRGAIDFAASNVLLLFLPHRITTSKTAIETTIPEVAEKFIVFLALRHLVLQLAILMGGIEGGGGAPVIGGVGLPYNIQRQSRNSLHAP</sequence>
<reference evidence="1 2" key="1">
    <citation type="submission" date="2021-06" db="EMBL/GenBank/DDBJ databases">
        <title>Caerostris extrusa draft genome.</title>
        <authorList>
            <person name="Kono N."/>
            <person name="Arakawa K."/>
        </authorList>
    </citation>
    <scope>NUCLEOTIDE SEQUENCE [LARGE SCALE GENOMIC DNA]</scope>
</reference>
<dbReference type="AlphaFoldDB" id="A0AAV4TVL4"/>
<evidence type="ECO:0000313" key="2">
    <source>
        <dbReference type="Proteomes" id="UP001054945"/>
    </source>
</evidence>
<comment type="caution">
    <text evidence="1">The sequence shown here is derived from an EMBL/GenBank/DDBJ whole genome shotgun (WGS) entry which is preliminary data.</text>
</comment>
<dbReference type="Proteomes" id="UP001054945">
    <property type="component" value="Unassembled WGS sequence"/>
</dbReference>
<evidence type="ECO:0000313" key="1">
    <source>
        <dbReference type="EMBL" id="GIY49875.1"/>
    </source>
</evidence>
<protein>
    <submittedName>
        <fullName evidence="1">Uncharacterized protein</fullName>
    </submittedName>
</protein>